<comment type="similarity">
    <text evidence="1 4">Belongs to the universal ribosomal protein uL16 family.</text>
</comment>
<evidence type="ECO:0000313" key="6">
    <source>
        <dbReference type="Proteomes" id="UP000007722"/>
    </source>
</evidence>
<dbReference type="OrthoDB" id="30538at2157"/>
<dbReference type="InterPro" id="IPR016180">
    <property type="entry name" value="Ribosomal_uL16_dom"/>
</dbReference>
<dbReference type="PANTHER" id="PTHR11726">
    <property type="entry name" value="60S RIBOSOMAL PROTEIN L10"/>
    <property type="match status" value="1"/>
</dbReference>
<name>D7DS36_METV3</name>
<keyword evidence="6" id="KW-1185">Reference proteome</keyword>
<dbReference type="GO" id="GO:0003735">
    <property type="term" value="F:structural constituent of ribosome"/>
    <property type="evidence" value="ECO:0007669"/>
    <property type="project" value="InterPro"/>
</dbReference>
<dbReference type="HAMAP" id="MF_00448">
    <property type="entry name" value="Ribosomal_uL16_arch"/>
    <property type="match status" value="1"/>
</dbReference>
<proteinExistence type="inferred from homology"/>
<accession>D7DS36</accession>
<dbReference type="PROSITE" id="PS01257">
    <property type="entry name" value="RIBOSOMAL_L10E"/>
    <property type="match status" value="1"/>
</dbReference>
<gene>
    <name evidence="4" type="primary">rpl10e</name>
    <name evidence="5" type="ordered locus">Mvol_0286</name>
</gene>
<dbReference type="InterPro" id="IPR036920">
    <property type="entry name" value="Ribosomal_uL16_sf"/>
</dbReference>
<dbReference type="FunCoup" id="D7DS36">
    <property type="interactions" value="133"/>
</dbReference>
<dbReference type="NCBIfam" id="NF003239">
    <property type="entry name" value="PRK04199.1-4"/>
    <property type="match status" value="1"/>
</dbReference>
<dbReference type="EMBL" id="CP002057">
    <property type="protein sequence ID" value="ADI35946.1"/>
    <property type="molecule type" value="Genomic_DNA"/>
</dbReference>
<protein>
    <recommendedName>
        <fullName evidence="4">Large ribosomal subunit protein uL16</fullName>
    </recommendedName>
</protein>
<dbReference type="Proteomes" id="UP000007722">
    <property type="component" value="Chromosome"/>
</dbReference>
<reference evidence="5 6" key="1">
    <citation type="submission" date="2010-05" db="EMBL/GenBank/DDBJ databases">
        <title>Complete sequence of Methanococcus voltae A3.</title>
        <authorList>
            <consortium name="US DOE Joint Genome Institute"/>
            <person name="Lucas S."/>
            <person name="Copeland A."/>
            <person name="Lapidus A."/>
            <person name="Cheng J.-F."/>
            <person name="Bruce D."/>
            <person name="Goodwin L."/>
            <person name="Pitluck S."/>
            <person name="Lowry S."/>
            <person name="Clum A."/>
            <person name="Land M."/>
            <person name="Hauser L."/>
            <person name="Kyrpides N."/>
            <person name="Mikhailova N."/>
            <person name="Whitman W.B."/>
            <person name="Woyke T."/>
        </authorList>
    </citation>
    <scope>NUCLEOTIDE SEQUENCE [LARGE SCALE GENOMIC DNA]</scope>
    <source>
        <strain evidence="6">ATCC BAA-1334 / A3</strain>
    </source>
</reference>
<dbReference type="PIRSF" id="PIRSF005590">
    <property type="entry name" value="Ribosomal_L10"/>
    <property type="match status" value="1"/>
</dbReference>
<dbReference type="STRING" id="456320.Mvol_0286"/>
<evidence type="ECO:0000256" key="1">
    <source>
        <dbReference type="ARBA" id="ARBA00008931"/>
    </source>
</evidence>
<evidence type="ECO:0000313" key="5">
    <source>
        <dbReference type="EMBL" id="ADI35946.1"/>
    </source>
</evidence>
<organism evidence="5 6">
    <name type="scientific">Methanococcus voltae (strain ATCC BAA-1334 / A3)</name>
    <dbReference type="NCBI Taxonomy" id="456320"/>
    <lineage>
        <taxon>Archaea</taxon>
        <taxon>Methanobacteriati</taxon>
        <taxon>Methanobacteriota</taxon>
        <taxon>Methanomada group</taxon>
        <taxon>Methanococci</taxon>
        <taxon>Methanococcales</taxon>
        <taxon>Methanococcaceae</taxon>
        <taxon>Methanococcus</taxon>
    </lineage>
</organism>
<evidence type="ECO:0000256" key="3">
    <source>
        <dbReference type="ARBA" id="ARBA00023274"/>
    </source>
</evidence>
<dbReference type="InterPro" id="IPR001197">
    <property type="entry name" value="Ribosomal_uL16_euk_arch"/>
</dbReference>
<dbReference type="Pfam" id="PF00252">
    <property type="entry name" value="Ribosomal_L16"/>
    <property type="match status" value="1"/>
</dbReference>
<evidence type="ECO:0000256" key="2">
    <source>
        <dbReference type="ARBA" id="ARBA00022980"/>
    </source>
</evidence>
<dbReference type="InParanoid" id="D7DS36"/>
<dbReference type="NCBIfam" id="TIGR00279">
    <property type="entry name" value="uL16_euk_arch"/>
    <property type="match status" value="1"/>
</dbReference>
<sequence>MALRPGRCYREINKPSYTRKEYVRAVPQPRVVHYVMGNTAAEFPVEYHLVSKTDCQIRHNALESARIAGNKFIQRECGRLGYKFHIRVYPHQILRENKMAAGAGADRISDGMRLSFGKATGTAARVRKGQEIITISTTVEKANIAKEALRRCSMKMPTPCKIELRKGKELVKD</sequence>
<evidence type="ECO:0000256" key="4">
    <source>
        <dbReference type="HAMAP-Rule" id="MF_00448"/>
    </source>
</evidence>
<dbReference type="InterPro" id="IPR047873">
    <property type="entry name" value="Ribosomal_uL16"/>
</dbReference>
<dbReference type="KEGG" id="mvo:Mvol_0286"/>
<dbReference type="AlphaFoldDB" id="D7DS36"/>
<dbReference type="eggNOG" id="arCOG04113">
    <property type="taxonomic scope" value="Archaea"/>
</dbReference>
<keyword evidence="3 4" id="KW-0687">Ribonucleoprotein</keyword>
<dbReference type="GO" id="GO:0006412">
    <property type="term" value="P:translation"/>
    <property type="evidence" value="ECO:0007669"/>
    <property type="project" value="UniProtKB-UniRule"/>
</dbReference>
<dbReference type="SUPFAM" id="SSF54686">
    <property type="entry name" value="Ribosomal protein L16p/L10e"/>
    <property type="match status" value="1"/>
</dbReference>
<dbReference type="InterPro" id="IPR018255">
    <property type="entry name" value="Ribosomal_uL16_CS_euk_arc"/>
</dbReference>
<dbReference type="GO" id="GO:0005840">
    <property type="term" value="C:ribosome"/>
    <property type="evidence" value="ECO:0007669"/>
    <property type="project" value="UniProtKB-KW"/>
</dbReference>
<dbReference type="GO" id="GO:1990904">
    <property type="term" value="C:ribonucleoprotein complex"/>
    <property type="evidence" value="ECO:0007669"/>
    <property type="project" value="UniProtKB-KW"/>
</dbReference>
<dbReference type="InterPro" id="IPR022981">
    <property type="entry name" value="Ribosomal_uL16_arc"/>
</dbReference>
<dbReference type="Gene3D" id="3.90.1170.10">
    <property type="entry name" value="Ribosomal protein L10e/L16"/>
    <property type="match status" value="1"/>
</dbReference>
<dbReference type="CDD" id="cd01433">
    <property type="entry name" value="Ribosomal_L16_L10e"/>
    <property type="match status" value="1"/>
</dbReference>
<dbReference type="HOGENOM" id="CLU_084051_0_2_2"/>
<keyword evidence="2 4" id="KW-0689">Ribosomal protein</keyword>